<reference evidence="2 3" key="1">
    <citation type="submission" date="2018-01" db="EMBL/GenBank/DDBJ databases">
        <title>Glutamicibacter soli strain NHPC-3 Whole genome sequence and assembly.</title>
        <authorList>
            <person name="Choudhury P."/>
            <person name="Gupta D."/>
            <person name="Sengupta K."/>
            <person name="Jawed A."/>
            <person name="Sultana N."/>
            <person name="Saha P."/>
        </authorList>
    </citation>
    <scope>NUCLEOTIDE SEQUENCE [LARGE SCALE GENOMIC DNA]</scope>
    <source>
        <strain evidence="2 3">NHPC-3</strain>
    </source>
</reference>
<dbReference type="Proteomes" id="UP000252167">
    <property type="component" value="Unassembled WGS sequence"/>
</dbReference>
<evidence type="ECO:0000313" key="3">
    <source>
        <dbReference type="Proteomes" id="UP000252167"/>
    </source>
</evidence>
<proteinExistence type="predicted"/>
<dbReference type="RefSeq" id="WP_047120262.1">
    <property type="nucleotide sequence ID" value="NZ_CM125969.1"/>
</dbReference>
<accession>A0A365YH21</accession>
<dbReference type="AlphaFoldDB" id="A0A365YH21"/>
<dbReference type="EMBL" id="POAF01000003">
    <property type="protein sequence ID" value="RBM01839.1"/>
    <property type="molecule type" value="Genomic_DNA"/>
</dbReference>
<keyword evidence="3" id="KW-1185">Reference proteome</keyword>
<protein>
    <submittedName>
        <fullName evidence="2">Uncharacterized protein</fullName>
    </submittedName>
</protein>
<feature type="region of interest" description="Disordered" evidence="1">
    <location>
        <begin position="76"/>
        <end position="95"/>
    </location>
</feature>
<name>A0A365YH21_9MICC</name>
<evidence type="ECO:0000256" key="1">
    <source>
        <dbReference type="SAM" id="MobiDB-lite"/>
    </source>
</evidence>
<gene>
    <name evidence="2" type="ORF">C1H84_08360</name>
</gene>
<feature type="compositionally biased region" description="Polar residues" evidence="1">
    <location>
        <begin position="79"/>
        <end position="95"/>
    </location>
</feature>
<sequence>MSGSLLNIHLDDDQIAELNAALCAYRDHFVELIESNDGYEGFRARENDAFWRGKVASLQDLIDQINRSLYGIQPHAPSVSEQTLPAQQGTPMLLS</sequence>
<comment type="caution">
    <text evidence="2">The sequence shown here is derived from an EMBL/GenBank/DDBJ whole genome shotgun (WGS) entry which is preliminary data.</text>
</comment>
<organism evidence="2 3">
    <name type="scientific">Glutamicibacter soli</name>
    <dbReference type="NCBI Taxonomy" id="453836"/>
    <lineage>
        <taxon>Bacteria</taxon>
        <taxon>Bacillati</taxon>
        <taxon>Actinomycetota</taxon>
        <taxon>Actinomycetes</taxon>
        <taxon>Micrococcales</taxon>
        <taxon>Micrococcaceae</taxon>
        <taxon>Glutamicibacter</taxon>
    </lineage>
</organism>
<evidence type="ECO:0000313" key="2">
    <source>
        <dbReference type="EMBL" id="RBM01839.1"/>
    </source>
</evidence>